<protein>
    <recommendedName>
        <fullName evidence="3">F-box domain-containing protein</fullName>
    </recommendedName>
</protein>
<dbReference type="SUPFAM" id="SSF52047">
    <property type="entry name" value="RNI-like"/>
    <property type="match status" value="1"/>
</dbReference>
<proteinExistence type="predicted"/>
<evidence type="ECO:0000313" key="2">
    <source>
        <dbReference type="Proteomes" id="UP000053424"/>
    </source>
</evidence>
<reference evidence="1 2" key="1">
    <citation type="submission" date="2014-04" db="EMBL/GenBank/DDBJ databases">
        <authorList>
            <consortium name="DOE Joint Genome Institute"/>
            <person name="Kuo A."/>
            <person name="Gay G."/>
            <person name="Dore J."/>
            <person name="Kohler A."/>
            <person name="Nagy L.G."/>
            <person name="Floudas D."/>
            <person name="Copeland A."/>
            <person name="Barry K.W."/>
            <person name="Cichocki N."/>
            <person name="Veneault-Fourrey C."/>
            <person name="LaButti K."/>
            <person name="Lindquist E.A."/>
            <person name="Lipzen A."/>
            <person name="Lundell T."/>
            <person name="Morin E."/>
            <person name="Murat C."/>
            <person name="Sun H."/>
            <person name="Tunlid A."/>
            <person name="Henrissat B."/>
            <person name="Grigoriev I.V."/>
            <person name="Hibbett D.S."/>
            <person name="Martin F."/>
            <person name="Nordberg H.P."/>
            <person name="Cantor M.N."/>
            <person name="Hua S.X."/>
        </authorList>
    </citation>
    <scope>NUCLEOTIDE SEQUENCE [LARGE SCALE GENOMIC DNA]</scope>
    <source>
        <strain evidence="2">h7</strain>
    </source>
</reference>
<dbReference type="HOGENOM" id="CLU_665737_0_0_1"/>
<accession>A0A0C3BR51</accession>
<sequence length="380" mass="43124">MHTATQRLGALKQGIKPWARLLVNRQYDLADVRRKLEDYHDDGLPLDVRVRLPDVEDTSSLTKLLRQHVPRFRTLHIHVPVHEDAEKTVSSIGEGQPAPLLERLNITVQHELHQYIPSFAALQNAFYPSPRLTHLSLPASPLPDITIPHLSTVTSLMIDSIQAHYGVDLFYLSDMLESMPHLQHFTFKGSDNFSFCVMSRLDHPRVISMPNLVSVDVSAPGCGLDILRALDAPLLTDVRFNGYRPLEYQEEFEESLTIPIPASLRRVSERSPKLTRLELRSTVMHNPLDDYRWILSDDAFPQLEVLRLNAVDISDDALLMGVGQMRNLKRIELINCEDVSGEAVQRFVQGRDKDFTVLVVSCPSITQEDMMELAETVIVE</sequence>
<keyword evidence="2" id="KW-1185">Reference proteome</keyword>
<dbReference type="EMBL" id="KN831787">
    <property type="protein sequence ID" value="KIM39110.1"/>
    <property type="molecule type" value="Genomic_DNA"/>
</dbReference>
<organism evidence="1 2">
    <name type="scientific">Hebeloma cylindrosporum</name>
    <dbReference type="NCBI Taxonomy" id="76867"/>
    <lineage>
        <taxon>Eukaryota</taxon>
        <taxon>Fungi</taxon>
        <taxon>Dikarya</taxon>
        <taxon>Basidiomycota</taxon>
        <taxon>Agaricomycotina</taxon>
        <taxon>Agaricomycetes</taxon>
        <taxon>Agaricomycetidae</taxon>
        <taxon>Agaricales</taxon>
        <taxon>Agaricineae</taxon>
        <taxon>Hymenogastraceae</taxon>
        <taxon>Hebeloma</taxon>
    </lineage>
</organism>
<evidence type="ECO:0008006" key="3">
    <source>
        <dbReference type="Google" id="ProtNLM"/>
    </source>
</evidence>
<name>A0A0C3BR51_HEBCY</name>
<dbReference type="OrthoDB" id="2982757at2759"/>
<reference evidence="2" key="2">
    <citation type="submission" date="2015-01" db="EMBL/GenBank/DDBJ databases">
        <title>Evolutionary Origins and Diversification of the Mycorrhizal Mutualists.</title>
        <authorList>
            <consortium name="DOE Joint Genome Institute"/>
            <consortium name="Mycorrhizal Genomics Consortium"/>
            <person name="Kohler A."/>
            <person name="Kuo A."/>
            <person name="Nagy L.G."/>
            <person name="Floudas D."/>
            <person name="Copeland A."/>
            <person name="Barry K.W."/>
            <person name="Cichocki N."/>
            <person name="Veneault-Fourrey C."/>
            <person name="LaButti K."/>
            <person name="Lindquist E.A."/>
            <person name="Lipzen A."/>
            <person name="Lundell T."/>
            <person name="Morin E."/>
            <person name="Murat C."/>
            <person name="Riley R."/>
            <person name="Ohm R."/>
            <person name="Sun H."/>
            <person name="Tunlid A."/>
            <person name="Henrissat B."/>
            <person name="Grigoriev I.V."/>
            <person name="Hibbett D.S."/>
            <person name="Martin F."/>
        </authorList>
    </citation>
    <scope>NUCLEOTIDE SEQUENCE [LARGE SCALE GENOMIC DNA]</scope>
    <source>
        <strain evidence="2">h7</strain>
    </source>
</reference>
<evidence type="ECO:0000313" key="1">
    <source>
        <dbReference type="EMBL" id="KIM39110.1"/>
    </source>
</evidence>
<dbReference type="Gene3D" id="3.80.10.10">
    <property type="entry name" value="Ribonuclease Inhibitor"/>
    <property type="match status" value="1"/>
</dbReference>
<dbReference type="Proteomes" id="UP000053424">
    <property type="component" value="Unassembled WGS sequence"/>
</dbReference>
<gene>
    <name evidence="1" type="ORF">M413DRAFT_447454</name>
</gene>
<dbReference type="AlphaFoldDB" id="A0A0C3BR51"/>
<dbReference type="InterPro" id="IPR032675">
    <property type="entry name" value="LRR_dom_sf"/>
</dbReference>